<proteinExistence type="predicted"/>
<gene>
    <name evidence="1" type="ORF">F5148DRAFT_1161858</name>
</gene>
<dbReference type="Proteomes" id="UP001207468">
    <property type="component" value="Unassembled WGS sequence"/>
</dbReference>
<reference evidence="1" key="1">
    <citation type="submission" date="2021-03" db="EMBL/GenBank/DDBJ databases">
        <title>Evolutionary priming and transition to the ectomycorrhizal habit in an iconic lineage of mushroom-forming fungi: is preadaptation a requirement?</title>
        <authorList>
            <consortium name="DOE Joint Genome Institute"/>
            <person name="Looney B.P."/>
            <person name="Miyauchi S."/>
            <person name="Morin E."/>
            <person name="Drula E."/>
            <person name="Courty P.E."/>
            <person name="Chicoki N."/>
            <person name="Fauchery L."/>
            <person name="Kohler A."/>
            <person name="Kuo A."/>
            <person name="LaButti K."/>
            <person name="Pangilinan J."/>
            <person name="Lipzen A."/>
            <person name="Riley R."/>
            <person name="Andreopoulos W."/>
            <person name="He G."/>
            <person name="Johnson J."/>
            <person name="Barry K.W."/>
            <person name="Grigoriev I.V."/>
            <person name="Nagy L."/>
            <person name="Hibbett D."/>
            <person name="Henrissat B."/>
            <person name="Matheny P.B."/>
            <person name="Labbe J."/>
            <person name="Martin A.F."/>
        </authorList>
    </citation>
    <scope>NUCLEOTIDE SEQUENCE</scope>
    <source>
        <strain evidence="1">BPL698</strain>
    </source>
</reference>
<name>A0ACC0UM49_9AGAM</name>
<sequence>MTSTITLARAYKRSFEAYPHVTLAVAGGALTALGDVVAQLSQHIVAPEDNRKPGLHYDVPRTLRYFCFGAGMSPLIGRWNKYLEHKFPLRSSREGPASFAALSKRVAVDQIVMAPIGLSLFLSFMGMMEGRDSKHIRARFQDIYQPALLANWKVWPAAQFINFRFMPLPYRVPFQQTCGVFWTLYLSLINSAESKKQDAEDALQQTLERPP</sequence>
<dbReference type="EMBL" id="JAGFNK010000007">
    <property type="protein sequence ID" value="KAI9512661.1"/>
    <property type="molecule type" value="Genomic_DNA"/>
</dbReference>
<comment type="caution">
    <text evidence="1">The sequence shown here is derived from an EMBL/GenBank/DDBJ whole genome shotgun (WGS) entry which is preliminary data.</text>
</comment>
<evidence type="ECO:0000313" key="1">
    <source>
        <dbReference type="EMBL" id="KAI9512661.1"/>
    </source>
</evidence>
<keyword evidence="2" id="KW-1185">Reference proteome</keyword>
<organism evidence="1 2">
    <name type="scientific">Russula earlei</name>
    <dbReference type="NCBI Taxonomy" id="71964"/>
    <lineage>
        <taxon>Eukaryota</taxon>
        <taxon>Fungi</taxon>
        <taxon>Dikarya</taxon>
        <taxon>Basidiomycota</taxon>
        <taxon>Agaricomycotina</taxon>
        <taxon>Agaricomycetes</taxon>
        <taxon>Russulales</taxon>
        <taxon>Russulaceae</taxon>
        <taxon>Russula</taxon>
    </lineage>
</organism>
<accession>A0ACC0UM49</accession>
<protein>
    <submittedName>
        <fullName evidence="1">Uncharacterized protein</fullName>
    </submittedName>
</protein>
<evidence type="ECO:0000313" key="2">
    <source>
        <dbReference type="Proteomes" id="UP001207468"/>
    </source>
</evidence>